<dbReference type="Proteomes" id="UP000663842">
    <property type="component" value="Unassembled WGS sequence"/>
</dbReference>
<dbReference type="Gene3D" id="2.60.260.20">
    <property type="entry name" value="Urease metallochaperone UreE, N-terminal domain"/>
    <property type="match status" value="2"/>
</dbReference>
<dbReference type="GO" id="GO:0051087">
    <property type="term" value="F:protein-folding chaperone binding"/>
    <property type="evidence" value="ECO:0007669"/>
    <property type="project" value="TreeGrafter"/>
</dbReference>
<comment type="caution">
    <text evidence="3">The sequence shown here is derived from an EMBL/GenBank/DDBJ whole genome shotgun (WGS) entry which is preliminary data.</text>
</comment>
<dbReference type="CDD" id="cd10747">
    <property type="entry name" value="DnaJ_C"/>
    <property type="match status" value="1"/>
</dbReference>
<feature type="domain" description="Chaperone DnaJ C-terminal" evidence="2">
    <location>
        <begin position="30"/>
        <end position="182"/>
    </location>
</feature>
<dbReference type="PANTHER" id="PTHR24078:SF519">
    <property type="entry name" value="DNAJ HOMOLOG SUBFAMILY B MEMBER 13"/>
    <property type="match status" value="1"/>
</dbReference>
<evidence type="ECO:0000313" key="3">
    <source>
        <dbReference type="EMBL" id="CAF4157692.1"/>
    </source>
</evidence>
<dbReference type="EMBL" id="CAJOBG010005565">
    <property type="protein sequence ID" value="CAF4157692.1"/>
    <property type="molecule type" value="Genomic_DNA"/>
</dbReference>
<dbReference type="InterPro" id="IPR002939">
    <property type="entry name" value="DnaJ_C"/>
</dbReference>
<evidence type="ECO:0000313" key="4">
    <source>
        <dbReference type="EMBL" id="CAF4218980.1"/>
    </source>
</evidence>
<gene>
    <name evidence="3" type="ORF">OVN521_LOCUS23956</name>
    <name evidence="4" type="ORF">UXM345_LOCUS28990</name>
</gene>
<dbReference type="GO" id="GO:0005829">
    <property type="term" value="C:cytosol"/>
    <property type="evidence" value="ECO:0007669"/>
    <property type="project" value="TreeGrafter"/>
</dbReference>
<dbReference type="SUPFAM" id="SSF49493">
    <property type="entry name" value="HSP40/DnaJ peptide-binding domain"/>
    <property type="match status" value="2"/>
</dbReference>
<dbReference type="InterPro" id="IPR008971">
    <property type="entry name" value="HSP40/DnaJ_pept-bd"/>
</dbReference>
<sequence>MDLYASAYARVAKPAVRDLKRKQEAPLYRNLEVSLENCYHGGTLDVTITRRVMLVDGTSTTPQKVVPITIERDCLPGTKIFLEGEGDQYSDGTSSDLILVIRDLGHPHFRRKNVDLIYKATISLAEVLTGTTLYIQQLDGRQLEVPINEIVTPGFKQRVTNEGMPSTSNSGTYGDLIIEFEV</sequence>
<reference evidence="3" key="1">
    <citation type="submission" date="2021-02" db="EMBL/GenBank/DDBJ databases">
        <authorList>
            <person name="Nowell W R."/>
        </authorList>
    </citation>
    <scope>NUCLEOTIDE SEQUENCE</scope>
</reference>
<keyword evidence="5" id="KW-1185">Reference proteome</keyword>
<dbReference type="FunFam" id="2.60.260.20:FF:000006">
    <property type="entry name" value="DnaJ subfamily B member 13"/>
    <property type="match status" value="1"/>
</dbReference>
<dbReference type="AlphaFoldDB" id="A0A819YJ69"/>
<dbReference type="Pfam" id="PF01556">
    <property type="entry name" value="DnaJ_C"/>
    <property type="match status" value="1"/>
</dbReference>
<accession>A0A819YJ69</accession>
<name>A0A819YJ69_9BILA</name>
<keyword evidence="1" id="KW-0143">Chaperone</keyword>
<dbReference type="Proteomes" id="UP000663866">
    <property type="component" value="Unassembled WGS sequence"/>
</dbReference>
<dbReference type="PANTHER" id="PTHR24078">
    <property type="entry name" value="DNAJ HOMOLOG SUBFAMILY C MEMBER"/>
    <property type="match status" value="1"/>
</dbReference>
<evidence type="ECO:0000259" key="2">
    <source>
        <dbReference type="Pfam" id="PF01556"/>
    </source>
</evidence>
<protein>
    <recommendedName>
        <fullName evidence="2">Chaperone DnaJ C-terminal domain-containing protein</fullName>
    </recommendedName>
</protein>
<evidence type="ECO:0000313" key="5">
    <source>
        <dbReference type="Proteomes" id="UP000663866"/>
    </source>
</evidence>
<evidence type="ECO:0000256" key="1">
    <source>
        <dbReference type="ARBA" id="ARBA00023186"/>
    </source>
</evidence>
<dbReference type="EMBL" id="CAJOBF010006918">
    <property type="protein sequence ID" value="CAF4218980.1"/>
    <property type="molecule type" value="Genomic_DNA"/>
</dbReference>
<proteinExistence type="predicted"/>
<dbReference type="GO" id="GO:0006457">
    <property type="term" value="P:protein folding"/>
    <property type="evidence" value="ECO:0007669"/>
    <property type="project" value="InterPro"/>
</dbReference>
<dbReference type="GO" id="GO:0051082">
    <property type="term" value="F:unfolded protein binding"/>
    <property type="evidence" value="ECO:0007669"/>
    <property type="project" value="InterPro"/>
</dbReference>
<organism evidence="3 5">
    <name type="scientific">Rotaria magnacalcarata</name>
    <dbReference type="NCBI Taxonomy" id="392030"/>
    <lineage>
        <taxon>Eukaryota</taxon>
        <taxon>Metazoa</taxon>
        <taxon>Spiralia</taxon>
        <taxon>Gnathifera</taxon>
        <taxon>Rotifera</taxon>
        <taxon>Eurotatoria</taxon>
        <taxon>Bdelloidea</taxon>
        <taxon>Philodinida</taxon>
        <taxon>Philodinidae</taxon>
        <taxon>Rotaria</taxon>
    </lineage>
</organism>
<dbReference type="InterPro" id="IPR051339">
    <property type="entry name" value="DnaJ_subfamily_B"/>
</dbReference>